<evidence type="ECO:0000313" key="1">
    <source>
        <dbReference type="EMBL" id="CAD2166531.1"/>
    </source>
</evidence>
<organism evidence="1 2">
    <name type="scientific">Meloidogyne enterolobii</name>
    <name type="common">Root-knot nematode worm</name>
    <name type="synonym">Meloidogyne mayaguensis</name>
    <dbReference type="NCBI Taxonomy" id="390850"/>
    <lineage>
        <taxon>Eukaryota</taxon>
        <taxon>Metazoa</taxon>
        <taxon>Ecdysozoa</taxon>
        <taxon>Nematoda</taxon>
        <taxon>Chromadorea</taxon>
        <taxon>Rhabditida</taxon>
        <taxon>Tylenchina</taxon>
        <taxon>Tylenchomorpha</taxon>
        <taxon>Tylenchoidea</taxon>
        <taxon>Meloidogynidae</taxon>
        <taxon>Meloidogyninae</taxon>
        <taxon>Meloidogyne</taxon>
    </lineage>
</organism>
<accession>A0A6V7UVE4</accession>
<name>A0A6V7UVE4_MELEN</name>
<proteinExistence type="predicted"/>
<dbReference type="AlphaFoldDB" id="A0A6V7UVE4"/>
<evidence type="ECO:0000313" key="2">
    <source>
        <dbReference type="Proteomes" id="UP000580250"/>
    </source>
</evidence>
<protein>
    <submittedName>
        <fullName evidence="1">Uncharacterized protein</fullName>
    </submittedName>
</protein>
<comment type="caution">
    <text evidence="1">The sequence shown here is derived from an EMBL/GenBank/DDBJ whole genome shotgun (WGS) entry which is preliminary data.</text>
</comment>
<gene>
    <name evidence="1" type="ORF">MENT_LOCUS17897</name>
</gene>
<sequence>MNCSSYQVIEAIASNTPFLCLPYKDDQFYISEALQIPPKYKIKNYNSEGSKSNKDECVIDIDNFEQLAPYLTLNDIANGSITSGYIAKLLLTLLKNYSIYKTNVEKAYEYLHCIWDMSYKTPQQLFKQKVLEVLRKISDGLIEENELSEN</sequence>
<dbReference type="EMBL" id="CAJEWN010000118">
    <property type="protein sequence ID" value="CAD2166531.1"/>
    <property type="molecule type" value="Genomic_DNA"/>
</dbReference>
<reference evidence="1 2" key="1">
    <citation type="submission" date="2020-08" db="EMBL/GenBank/DDBJ databases">
        <authorList>
            <person name="Koutsovoulos G."/>
            <person name="Danchin GJ E."/>
        </authorList>
    </citation>
    <scope>NUCLEOTIDE SEQUENCE [LARGE SCALE GENOMIC DNA]</scope>
</reference>
<dbReference type="Proteomes" id="UP000580250">
    <property type="component" value="Unassembled WGS sequence"/>
</dbReference>